<keyword evidence="2" id="KW-1185">Reference proteome</keyword>
<protein>
    <submittedName>
        <fullName evidence="1">Uncharacterized protein</fullName>
    </submittedName>
</protein>
<evidence type="ECO:0000313" key="2">
    <source>
        <dbReference type="Proteomes" id="UP001164305"/>
    </source>
</evidence>
<evidence type="ECO:0000313" key="1">
    <source>
        <dbReference type="EMBL" id="UYG18062.1"/>
    </source>
</evidence>
<reference evidence="1" key="1">
    <citation type="submission" date="2022-10" db="EMBL/GenBank/DDBJ databases">
        <title>Whole-Genome Sequencing of Brachybacterium huguangmaarense BRM-3, Isolated from Betula schmidtii.</title>
        <authorList>
            <person name="Haam D."/>
        </authorList>
    </citation>
    <scope>NUCLEOTIDE SEQUENCE</scope>
    <source>
        <strain evidence="1">BRM-3</strain>
    </source>
</reference>
<gene>
    <name evidence="1" type="ORF">BRM3_06525</name>
</gene>
<accession>A0ABY6G4M1</accession>
<dbReference type="Proteomes" id="UP001164305">
    <property type="component" value="Chromosome"/>
</dbReference>
<sequence>MPADRAVAHYDEVGAAVAASLGDLGGPWEHQESSRAVRAEDDGCTYSAGTWDAASPLDGVRGEEGWGRVTEAAQPAADDAGCGEFGPPERSGARAYVEATDAHGATLRIDDQSGIAVLHAHVDAEPCTPGTLGLG</sequence>
<proteinExistence type="predicted"/>
<dbReference type="RefSeq" id="WP_263595266.1">
    <property type="nucleotide sequence ID" value="NZ_CP107020.1"/>
</dbReference>
<name>A0ABY6G4M1_9MICO</name>
<dbReference type="EMBL" id="CP107020">
    <property type="protein sequence ID" value="UYG18062.1"/>
    <property type="molecule type" value="Genomic_DNA"/>
</dbReference>
<organism evidence="1 2">
    <name type="scientific">Brachybacterium huguangmaarense</name>
    <dbReference type="NCBI Taxonomy" id="1652028"/>
    <lineage>
        <taxon>Bacteria</taxon>
        <taxon>Bacillati</taxon>
        <taxon>Actinomycetota</taxon>
        <taxon>Actinomycetes</taxon>
        <taxon>Micrococcales</taxon>
        <taxon>Dermabacteraceae</taxon>
        <taxon>Brachybacterium</taxon>
    </lineage>
</organism>